<dbReference type="SUPFAM" id="SSF54637">
    <property type="entry name" value="Thioesterase/thiol ester dehydrase-isomerase"/>
    <property type="match status" value="1"/>
</dbReference>
<evidence type="ECO:0000313" key="3">
    <source>
        <dbReference type="Proteomes" id="UP000476030"/>
    </source>
</evidence>
<feature type="domain" description="MaoC-like" evidence="1">
    <location>
        <begin position="11"/>
        <end position="129"/>
    </location>
</feature>
<proteinExistence type="predicted"/>
<gene>
    <name evidence="2" type="ORF">GQE98_14650</name>
</gene>
<sequence>MKMTLSKTDFLNSVGTVYGPGEWFKIDQDRINKFAEATDDFQFIHVDPERAAAETPFGSTIAHGFLTLSMLAGLVPKIQPKIENVRMGINYGIDKLRFLQPVKVDSEIRASAKILSIEEKRPGQYLTKTEVTIEIKGSDKPALIVEWLGMSFVDE</sequence>
<protein>
    <submittedName>
        <fullName evidence="2">MaoC family dehydratase</fullName>
    </submittedName>
</protein>
<evidence type="ECO:0000313" key="2">
    <source>
        <dbReference type="EMBL" id="MZR31874.1"/>
    </source>
</evidence>
<comment type="caution">
    <text evidence="2">The sequence shown here is derived from an EMBL/GenBank/DDBJ whole genome shotgun (WGS) entry which is preliminary data.</text>
</comment>
<dbReference type="Pfam" id="PF01575">
    <property type="entry name" value="MaoC_dehydratas"/>
    <property type="match status" value="1"/>
</dbReference>
<name>A0A6L8WB11_9PROT</name>
<accession>A0A6L8WB11</accession>
<evidence type="ECO:0000259" key="1">
    <source>
        <dbReference type="Pfam" id="PF01575"/>
    </source>
</evidence>
<dbReference type="CDD" id="cd03450">
    <property type="entry name" value="NodN"/>
    <property type="match status" value="1"/>
</dbReference>
<reference evidence="2 3" key="1">
    <citation type="submission" date="2019-12" db="EMBL/GenBank/DDBJ databases">
        <title>Snethiella sp. nov. sp. isolated from sea sand.</title>
        <authorList>
            <person name="Kim J."/>
            <person name="Jeong S.E."/>
            <person name="Jung H.S."/>
            <person name="Jeon C.O."/>
        </authorList>
    </citation>
    <scope>NUCLEOTIDE SEQUENCE [LARGE SCALE GENOMIC DNA]</scope>
    <source>
        <strain evidence="2 3">DP05</strain>
    </source>
</reference>
<keyword evidence="3" id="KW-1185">Reference proteome</keyword>
<dbReference type="AlphaFoldDB" id="A0A6L8WB11"/>
<dbReference type="InterPro" id="IPR002539">
    <property type="entry name" value="MaoC-like_dom"/>
</dbReference>
<dbReference type="Gene3D" id="3.10.129.10">
    <property type="entry name" value="Hotdog Thioesterase"/>
    <property type="match status" value="1"/>
</dbReference>
<dbReference type="RefSeq" id="WP_161316464.1">
    <property type="nucleotide sequence ID" value="NZ_WTUW01000009.1"/>
</dbReference>
<dbReference type="Proteomes" id="UP000476030">
    <property type="component" value="Unassembled WGS sequence"/>
</dbReference>
<dbReference type="PANTHER" id="PTHR42993:SF1">
    <property type="entry name" value="MAOC-LIKE DEHYDRATASE DOMAIN-CONTAINING PROTEIN"/>
    <property type="match status" value="1"/>
</dbReference>
<organism evidence="2 3">
    <name type="scientific">Sneathiella litorea</name>
    <dbReference type="NCBI Taxonomy" id="2606216"/>
    <lineage>
        <taxon>Bacteria</taxon>
        <taxon>Pseudomonadati</taxon>
        <taxon>Pseudomonadota</taxon>
        <taxon>Alphaproteobacteria</taxon>
        <taxon>Sneathiellales</taxon>
        <taxon>Sneathiellaceae</taxon>
        <taxon>Sneathiella</taxon>
    </lineage>
</organism>
<dbReference type="PANTHER" id="PTHR42993">
    <property type="entry name" value="MAOC-LIKE DEHYDRATASE DOMAIN-CONTAINING PROTEIN"/>
    <property type="match status" value="1"/>
</dbReference>
<dbReference type="InterPro" id="IPR039375">
    <property type="entry name" value="NodN-like"/>
</dbReference>
<dbReference type="EMBL" id="WTUW01000009">
    <property type="protein sequence ID" value="MZR31874.1"/>
    <property type="molecule type" value="Genomic_DNA"/>
</dbReference>
<dbReference type="InterPro" id="IPR029069">
    <property type="entry name" value="HotDog_dom_sf"/>
</dbReference>